<dbReference type="PANTHER" id="PTHR43783">
    <property type="entry name" value="UDP-N-ACETYLGLUCOSAMINE 1-CARBOXYVINYLTRANSFERASE"/>
    <property type="match status" value="1"/>
</dbReference>
<comment type="caution">
    <text evidence="14">The sequence shown here is derived from an EMBL/GenBank/DDBJ whole genome shotgun (WGS) entry which is preliminary data.</text>
</comment>
<name>A0A9D1KWH3_9FIRM</name>
<comment type="caution">
    <text evidence="12">Lacks conserved residue(s) required for the propagation of feature annotation.</text>
</comment>
<evidence type="ECO:0000256" key="3">
    <source>
        <dbReference type="ARBA" id="ARBA00022490"/>
    </source>
</evidence>
<evidence type="ECO:0000256" key="11">
    <source>
        <dbReference type="ARBA" id="ARBA00047527"/>
    </source>
</evidence>
<dbReference type="NCBIfam" id="TIGR01072">
    <property type="entry name" value="murA"/>
    <property type="match status" value="1"/>
</dbReference>
<reference evidence="14" key="1">
    <citation type="submission" date="2020-10" db="EMBL/GenBank/DDBJ databases">
        <authorList>
            <person name="Gilroy R."/>
        </authorList>
    </citation>
    <scope>NUCLEOTIDE SEQUENCE</scope>
    <source>
        <strain evidence="14">CHK187-14744</strain>
    </source>
</reference>
<dbReference type="Pfam" id="PF00275">
    <property type="entry name" value="EPSP_synthase"/>
    <property type="match status" value="1"/>
</dbReference>
<dbReference type="InterPro" id="IPR050068">
    <property type="entry name" value="MurA_subfamily"/>
</dbReference>
<evidence type="ECO:0000313" key="15">
    <source>
        <dbReference type="Proteomes" id="UP000824164"/>
    </source>
</evidence>
<feature type="binding site" evidence="12">
    <location>
        <begin position="22"/>
        <end position="23"/>
    </location>
    <ligand>
        <name>phosphoenolpyruvate</name>
        <dbReference type="ChEBI" id="CHEBI:58702"/>
    </ligand>
</feature>
<keyword evidence="6 12" id="KW-0133">Cell shape</keyword>
<dbReference type="InterPro" id="IPR013792">
    <property type="entry name" value="RNA3'P_cycl/enolpyr_Trfase_a/b"/>
</dbReference>
<dbReference type="Gene3D" id="3.65.10.10">
    <property type="entry name" value="Enolpyruvate transferase domain"/>
    <property type="match status" value="2"/>
</dbReference>
<feature type="binding site" evidence="12">
    <location>
        <position position="92"/>
    </location>
    <ligand>
        <name>UDP-N-acetyl-alpha-D-glucosamine</name>
        <dbReference type="ChEBI" id="CHEBI:57705"/>
    </ligand>
</feature>
<comment type="function">
    <text evidence="12">Cell wall formation. Adds enolpyruvyl to UDP-N-acetylglucosamine.</text>
</comment>
<dbReference type="GO" id="GO:0051301">
    <property type="term" value="P:cell division"/>
    <property type="evidence" value="ECO:0007669"/>
    <property type="project" value="UniProtKB-KW"/>
</dbReference>
<dbReference type="PANTHER" id="PTHR43783:SF1">
    <property type="entry name" value="UDP-N-ACETYLGLUCOSAMINE 1-CARBOXYVINYLTRANSFERASE"/>
    <property type="match status" value="1"/>
</dbReference>
<feature type="binding site" evidence="12">
    <location>
        <position position="328"/>
    </location>
    <ligand>
        <name>UDP-N-acetyl-alpha-D-glucosamine</name>
        <dbReference type="ChEBI" id="CHEBI:57705"/>
    </ligand>
</feature>
<evidence type="ECO:0000259" key="13">
    <source>
        <dbReference type="Pfam" id="PF00275"/>
    </source>
</evidence>
<comment type="catalytic activity">
    <reaction evidence="11 12">
        <text>phosphoenolpyruvate + UDP-N-acetyl-alpha-D-glucosamine = UDP-N-acetyl-3-O-(1-carboxyvinyl)-alpha-D-glucosamine + phosphate</text>
        <dbReference type="Rhea" id="RHEA:18681"/>
        <dbReference type="ChEBI" id="CHEBI:43474"/>
        <dbReference type="ChEBI" id="CHEBI:57705"/>
        <dbReference type="ChEBI" id="CHEBI:58702"/>
        <dbReference type="ChEBI" id="CHEBI:68483"/>
        <dbReference type="EC" id="2.5.1.7"/>
    </reaction>
</comment>
<evidence type="ECO:0000256" key="8">
    <source>
        <dbReference type="ARBA" id="ARBA00023306"/>
    </source>
</evidence>
<dbReference type="EC" id="2.5.1.7" evidence="12"/>
<dbReference type="GO" id="GO:0009252">
    <property type="term" value="P:peptidoglycan biosynthetic process"/>
    <property type="evidence" value="ECO:0007669"/>
    <property type="project" value="UniProtKB-UniRule"/>
</dbReference>
<evidence type="ECO:0000256" key="1">
    <source>
        <dbReference type="ARBA" id="ARBA00004496"/>
    </source>
</evidence>
<dbReference type="InterPro" id="IPR005750">
    <property type="entry name" value="UDP_GlcNAc_COvinyl_MurA"/>
</dbReference>
<keyword evidence="12" id="KW-0670">Pyruvate</keyword>
<dbReference type="GO" id="GO:0008760">
    <property type="term" value="F:UDP-N-acetylglucosamine 1-carboxyvinyltransferase activity"/>
    <property type="evidence" value="ECO:0007669"/>
    <property type="project" value="UniProtKB-UniRule"/>
</dbReference>
<dbReference type="GO" id="GO:0008360">
    <property type="term" value="P:regulation of cell shape"/>
    <property type="evidence" value="ECO:0007669"/>
    <property type="project" value="UniProtKB-KW"/>
</dbReference>
<dbReference type="NCBIfam" id="NF006873">
    <property type="entry name" value="PRK09369.1"/>
    <property type="match status" value="1"/>
</dbReference>
<evidence type="ECO:0000256" key="2">
    <source>
        <dbReference type="ARBA" id="ARBA00004752"/>
    </source>
</evidence>
<evidence type="ECO:0000313" key="14">
    <source>
        <dbReference type="EMBL" id="HIU01819.1"/>
    </source>
</evidence>
<accession>A0A9D1KWH3</accession>
<dbReference type="InterPro" id="IPR001986">
    <property type="entry name" value="Enolpyruvate_Tfrase_dom"/>
</dbReference>
<evidence type="ECO:0000256" key="4">
    <source>
        <dbReference type="ARBA" id="ARBA00022618"/>
    </source>
</evidence>
<keyword evidence="8 12" id="KW-0131">Cell cycle</keyword>
<dbReference type="SUPFAM" id="SSF55205">
    <property type="entry name" value="EPT/RTPC-like"/>
    <property type="match status" value="1"/>
</dbReference>
<sequence>MTSFIICGERKLSGRLWIHGAKNAALPILAAAILHPGTTVLHQCPDILDVRSTLKMLEFAGCVIHKEADTVIIDAADIHPCGFPTDWVSGMRSSILFLGAMLGRCGEICLDYPGGCSIGSRPVDIHLKALEKMGVTVVESDGKIHCCSSRLKGCRIRLPYPSVGATENILMAAARAEGVTVLENAAREPEIDDLCGFLCAIGVPVCSDGRGRIWIDGNSRTKDAVYTIMPDRIVSGTYLCAAAATGGSLELPNGIPAHLEAVLEIFERMGCSVERGRRQGIYMKAPARLKAAGHIHTAPFPGFPTDMQSQIMAVLAKAGDVSRIYEHIFEDRFKTVYELRKMGADIWTDSSMAVVRGKEKLYGARVRASDLRGGAALIIAGLAAEGETVVENGLFVERGYQNICGDLKKIGACICHTEN</sequence>
<feature type="binding site" evidence="12">
    <location>
        <position position="306"/>
    </location>
    <ligand>
        <name>UDP-N-acetyl-alpha-D-glucosamine</name>
        <dbReference type="ChEBI" id="CHEBI:57705"/>
    </ligand>
</feature>
<keyword evidence="4 12" id="KW-0132">Cell division</keyword>
<evidence type="ECO:0000256" key="6">
    <source>
        <dbReference type="ARBA" id="ARBA00022960"/>
    </source>
</evidence>
<keyword evidence="7 12" id="KW-0573">Peptidoglycan synthesis</keyword>
<evidence type="ECO:0000256" key="12">
    <source>
        <dbReference type="HAMAP-Rule" id="MF_00111"/>
    </source>
</evidence>
<dbReference type="Proteomes" id="UP000824164">
    <property type="component" value="Unassembled WGS sequence"/>
</dbReference>
<proteinExistence type="inferred from homology"/>
<dbReference type="GO" id="GO:0019277">
    <property type="term" value="P:UDP-N-acetylgalactosamine biosynthetic process"/>
    <property type="evidence" value="ECO:0007669"/>
    <property type="project" value="InterPro"/>
</dbReference>
<evidence type="ECO:0000256" key="9">
    <source>
        <dbReference type="ARBA" id="ARBA00023316"/>
    </source>
</evidence>
<feature type="domain" description="Enolpyruvate transferase" evidence="13">
    <location>
        <begin position="9"/>
        <end position="405"/>
    </location>
</feature>
<evidence type="ECO:0000256" key="10">
    <source>
        <dbReference type="ARBA" id="ARBA00038367"/>
    </source>
</evidence>
<reference evidence="14" key="2">
    <citation type="journal article" date="2021" name="PeerJ">
        <title>Extensive microbial diversity within the chicken gut microbiome revealed by metagenomics and culture.</title>
        <authorList>
            <person name="Gilroy R."/>
            <person name="Ravi A."/>
            <person name="Getino M."/>
            <person name="Pursley I."/>
            <person name="Horton D.L."/>
            <person name="Alikhan N.F."/>
            <person name="Baker D."/>
            <person name="Gharbi K."/>
            <person name="Hall N."/>
            <person name="Watson M."/>
            <person name="Adriaenssens E.M."/>
            <person name="Foster-Nyarko E."/>
            <person name="Jarju S."/>
            <person name="Secka A."/>
            <person name="Antonio M."/>
            <person name="Oren A."/>
            <person name="Chaudhuri R.R."/>
            <person name="La Ragione R."/>
            <person name="Hildebrand F."/>
            <person name="Pallen M.J."/>
        </authorList>
    </citation>
    <scope>NUCLEOTIDE SEQUENCE</scope>
    <source>
        <strain evidence="14">CHK187-14744</strain>
    </source>
</reference>
<keyword evidence="9 12" id="KW-0961">Cell wall biogenesis/degradation</keyword>
<dbReference type="GO" id="GO:0005737">
    <property type="term" value="C:cytoplasm"/>
    <property type="evidence" value="ECO:0007669"/>
    <property type="project" value="UniProtKB-SubCell"/>
</dbReference>
<evidence type="ECO:0000256" key="5">
    <source>
        <dbReference type="ARBA" id="ARBA00022679"/>
    </source>
</evidence>
<comment type="pathway">
    <text evidence="2 12">Cell wall biogenesis; peptidoglycan biosynthesis.</text>
</comment>
<dbReference type="EMBL" id="DVLT01000004">
    <property type="protein sequence ID" value="HIU01819.1"/>
    <property type="molecule type" value="Genomic_DNA"/>
</dbReference>
<dbReference type="InterPro" id="IPR036968">
    <property type="entry name" value="Enolpyruvate_Tfrase_sf"/>
</dbReference>
<gene>
    <name evidence="12 14" type="primary">murA</name>
    <name evidence="14" type="ORF">IAB63_01020</name>
</gene>
<dbReference type="HAMAP" id="MF_00111">
    <property type="entry name" value="MurA"/>
    <property type="match status" value="1"/>
</dbReference>
<keyword evidence="3 12" id="KW-0963">Cytoplasm</keyword>
<feature type="active site" description="Proton donor" evidence="12">
    <location>
        <position position="116"/>
    </location>
</feature>
<organism evidence="14 15">
    <name type="scientific">Candidatus Onthocola gallistercoris</name>
    <dbReference type="NCBI Taxonomy" id="2840876"/>
    <lineage>
        <taxon>Bacteria</taxon>
        <taxon>Bacillati</taxon>
        <taxon>Bacillota</taxon>
        <taxon>Bacilli</taxon>
        <taxon>Candidatus Onthocola</taxon>
    </lineage>
</organism>
<comment type="similarity">
    <text evidence="10 12">Belongs to the EPSP synthase family. MurA subfamily.</text>
</comment>
<dbReference type="CDD" id="cd01555">
    <property type="entry name" value="UdpNAET"/>
    <property type="match status" value="1"/>
</dbReference>
<comment type="subcellular location">
    <subcellularLocation>
        <location evidence="1 12">Cytoplasm</location>
    </subcellularLocation>
</comment>
<dbReference type="GO" id="GO:0071555">
    <property type="term" value="P:cell wall organization"/>
    <property type="evidence" value="ECO:0007669"/>
    <property type="project" value="UniProtKB-KW"/>
</dbReference>
<protein>
    <recommendedName>
        <fullName evidence="12">UDP-N-acetylglucosamine 1-carboxyvinyltransferase</fullName>
        <ecNumber evidence="12">2.5.1.7</ecNumber>
    </recommendedName>
    <alternativeName>
        <fullName evidence="12">Enoylpyruvate transferase</fullName>
    </alternativeName>
    <alternativeName>
        <fullName evidence="12">UDP-N-acetylglucosamine enolpyruvyl transferase</fullName>
        <shortName evidence="12">EPT</shortName>
    </alternativeName>
</protein>
<dbReference type="AlphaFoldDB" id="A0A9D1KWH3"/>
<keyword evidence="5 12" id="KW-0808">Transferase</keyword>
<evidence type="ECO:0000256" key="7">
    <source>
        <dbReference type="ARBA" id="ARBA00022984"/>
    </source>
</evidence>
<feature type="modified residue" description="2-(S-cysteinyl)pyruvic acid O-phosphothioketal" evidence="12">
    <location>
        <position position="116"/>
    </location>
</feature>